<dbReference type="eggNOG" id="KOG0504">
    <property type="taxonomic scope" value="Eukaryota"/>
</dbReference>
<dbReference type="PANTHER" id="PTHR24173">
    <property type="entry name" value="ANKYRIN REPEAT CONTAINING"/>
    <property type="match status" value="1"/>
</dbReference>
<dbReference type="AlphaFoldDB" id="A8NAJ8"/>
<gene>
    <name evidence="5" type="ORF">CC1G_05949</name>
</gene>
<dbReference type="Pfam" id="PF12796">
    <property type="entry name" value="Ank_2"/>
    <property type="match status" value="3"/>
</dbReference>
<evidence type="ECO:0000313" key="6">
    <source>
        <dbReference type="Proteomes" id="UP000001861"/>
    </source>
</evidence>
<accession>A8NAJ8</accession>
<comment type="caution">
    <text evidence="5">The sequence shown here is derived from an EMBL/GenBank/DDBJ whole genome shotgun (WGS) entry which is preliminary data.</text>
</comment>
<reference evidence="5 6" key="1">
    <citation type="journal article" date="2010" name="Proc. Natl. Acad. Sci. U.S.A.">
        <title>Insights into evolution of multicellular fungi from the assembled chromosomes of the mushroom Coprinopsis cinerea (Coprinus cinereus).</title>
        <authorList>
            <person name="Stajich J.E."/>
            <person name="Wilke S.K."/>
            <person name="Ahren D."/>
            <person name="Au C.H."/>
            <person name="Birren B.W."/>
            <person name="Borodovsky M."/>
            <person name="Burns C."/>
            <person name="Canback B."/>
            <person name="Casselton L.A."/>
            <person name="Cheng C.K."/>
            <person name="Deng J."/>
            <person name="Dietrich F.S."/>
            <person name="Fargo D.C."/>
            <person name="Farman M.L."/>
            <person name="Gathman A.C."/>
            <person name="Goldberg J."/>
            <person name="Guigo R."/>
            <person name="Hoegger P.J."/>
            <person name="Hooker J.B."/>
            <person name="Huggins A."/>
            <person name="James T.Y."/>
            <person name="Kamada T."/>
            <person name="Kilaru S."/>
            <person name="Kodira C."/>
            <person name="Kues U."/>
            <person name="Kupfer D."/>
            <person name="Kwan H.S."/>
            <person name="Lomsadze A."/>
            <person name="Li W."/>
            <person name="Lilly W.W."/>
            <person name="Ma L.J."/>
            <person name="Mackey A.J."/>
            <person name="Manning G."/>
            <person name="Martin F."/>
            <person name="Muraguchi H."/>
            <person name="Natvig D.O."/>
            <person name="Palmerini H."/>
            <person name="Ramesh M.A."/>
            <person name="Rehmeyer C.J."/>
            <person name="Roe B.A."/>
            <person name="Shenoy N."/>
            <person name="Stanke M."/>
            <person name="Ter-Hovhannisyan V."/>
            <person name="Tunlid A."/>
            <person name="Velagapudi R."/>
            <person name="Vision T.J."/>
            <person name="Zeng Q."/>
            <person name="Zolan M.E."/>
            <person name="Pukkila P.J."/>
        </authorList>
    </citation>
    <scope>NUCLEOTIDE SEQUENCE [LARGE SCALE GENOMIC DNA]</scope>
    <source>
        <strain evidence="6">Okayama-7 / 130 / ATCC MYA-4618 / FGSC 9003</strain>
    </source>
</reference>
<dbReference type="InParanoid" id="A8NAJ8"/>
<feature type="repeat" description="ANK" evidence="3">
    <location>
        <begin position="29"/>
        <end position="62"/>
    </location>
</feature>
<evidence type="ECO:0000313" key="5">
    <source>
        <dbReference type="EMBL" id="EAU90033.2"/>
    </source>
</evidence>
<dbReference type="PROSITE" id="PS50088">
    <property type="entry name" value="ANK_REPEAT"/>
    <property type="match status" value="2"/>
</dbReference>
<dbReference type="OMA" id="RQPGLHK"/>
<dbReference type="EMBL" id="AACS02000007">
    <property type="protein sequence ID" value="EAU90033.2"/>
    <property type="molecule type" value="Genomic_DNA"/>
</dbReference>
<sequence length="480" mass="53137">MVASKNGHEGTVQRLLAHKDTRVNLTNKYGRTALMFASIKGHEGTVQRLLAHKDTQVNLADNYSQTALMLASENGHEGTVQCLLAHKDTQVNLADNDNDGGTGLMLASENGHEGHRSAPARAQGHPASRYGHEGSVQRLLAQEDTQVNLTGNFGQTALMLASENGREGTVQRLLAHKDTQVNLANNNGWPALMYASLNGHEGTVQRLLAHKDTQVNLANNDGETALMHALNPGLSMPEWYRPHWYSQWDQKLRQKLLALFLGHSEIDANAARKDGDTALILAARDGRSEAVSLLLQHQGINVHHKNKKGQTALAVARKGKPERYRTGTAGDYEAIVKMLTEFERRYSSNMYSKILRTCTPKYQYAYWLACIGRGLHAFGNGSGPNVHGTLQHTSPAISSDLMAFSITLELPAFHSSSTLEGIVNFDWVSLTTRQDVLILQERKWGRMNPVAELANEWILVCQDSWRSVHESWYISVTKPT</sequence>
<evidence type="ECO:0000256" key="1">
    <source>
        <dbReference type="ARBA" id="ARBA00022737"/>
    </source>
</evidence>
<dbReference type="SMART" id="SM00248">
    <property type="entry name" value="ANK"/>
    <property type="match status" value="5"/>
</dbReference>
<dbReference type="HOGENOM" id="CLU_568595_0_0_1"/>
<feature type="repeat" description="ANK" evidence="3">
    <location>
        <begin position="274"/>
        <end position="307"/>
    </location>
</feature>
<keyword evidence="2 3" id="KW-0040">ANK repeat</keyword>
<keyword evidence="6" id="KW-1185">Reference proteome</keyword>
<proteinExistence type="predicted"/>
<dbReference type="KEGG" id="cci:CC1G_05949"/>
<dbReference type="VEuPathDB" id="FungiDB:CC1G_05949"/>
<evidence type="ECO:0000256" key="3">
    <source>
        <dbReference type="PROSITE-ProRule" id="PRU00023"/>
    </source>
</evidence>
<evidence type="ECO:0000256" key="2">
    <source>
        <dbReference type="ARBA" id="ARBA00023043"/>
    </source>
</evidence>
<dbReference type="InterPro" id="IPR036770">
    <property type="entry name" value="Ankyrin_rpt-contain_sf"/>
</dbReference>
<dbReference type="PANTHER" id="PTHR24173:SF74">
    <property type="entry name" value="ANKYRIN REPEAT DOMAIN-CONTAINING PROTEIN 16"/>
    <property type="match status" value="1"/>
</dbReference>
<organism evidence="5 6">
    <name type="scientific">Coprinopsis cinerea (strain Okayama-7 / 130 / ATCC MYA-4618 / FGSC 9003)</name>
    <name type="common">Inky cap fungus</name>
    <name type="synonym">Hormographiella aspergillata</name>
    <dbReference type="NCBI Taxonomy" id="240176"/>
    <lineage>
        <taxon>Eukaryota</taxon>
        <taxon>Fungi</taxon>
        <taxon>Dikarya</taxon>
        <taxon>Basidiomycota</taxon>
        <taxon>Agaricomycotina</taxon>
        <taxon>Agaricomycetes</taxon>
        <taxon>Agaricomycetidae</taxon>
        <taxon>Agaricales</taxon>
        <taxon>Agaricineae</taxon>
        <taxon>Psathyrellaceae</taxon>
        <taxon>Coprinopsis</taxon>
    </lineage>
</organism>
<dbReference type="GeneID" id="6008326"/>
<dbReference type="Gene3D" id="1.25.40.20">
    <property type="entry name" value="Ankyrin repeat-containing domain"/>
    <property type="match status" value="4"/>
</dbReference>
<feature type="region of interest" description="Disordered" evidence="4">
    <location>
        <begin position="111"/>
        <end position="130"/>
    </location>
</feature>
<dbReference type="InterPro" id="IPR002110">
    <property type="entry name" value="Ankyrin_rpt"/>
</dbReference>
<protein>
    <submittedName>
        <fullName evidence="5">Ankrin repeat containing protein</fullName>
    </submittedName>
</protein>
<keyword evidence="1" id="KW-0677">Repeat</keyword>
<dbReference type="RefSeq" id="XP_001831850.2">
    <property type="nucleotide sequence ID" value="XM_001831798.2"/>
</dbReference>
<name>A8NAJ8_COPC7</name>
<dbReference type="SUPFAM" id="SSF48403">
    <property type="entry name" value="Ankyrin repeat"/>
    <property type="match status" value="1"/>
</dbReference>
<dbReference type="Proteomes" id="UP000001861">
    <property type="component" value="Unassembled WGS sequence"/>
</dbReference>
<dbReference type="OrthoDB" id="7464126at2759"/>
<evidence type="ECO:0000256" key="4">
    <source>
        <dbReference type="SAM" id="MobiDB-lite"/>
    </source>
</evidence>